<dbReference type="EMBL" id="GBXM01036751">
    <property type="protein sequence ID" value="JAH71826.1"/>
    <property type="molecule type" value="Transcribed_RNA"/>
</dbReference>
<accession>A0A0E9V1H2</accession>
<dbReference type="AlphaFoldDB" id="A0A0E9V1H2"/>
<reference evidence="1" key="1">
    <citation type="submission" date="2014-11" db="EMBL/GenBank/DDBJ databases">
        <authorList>
            <person name="Amaro Gonzalez C."/>
        </authorList>
    </citation>
    <scope>NUCLEOTIDE SEQUENCE</scope>
</reference>
<proteinExistence type="predicted"/>
<protein>
    <submittedName>
        <fullName evidence="1">Uncharacterized protein</fullName>
    </submittedName>
</protein>
<reference evidence="1" key="2">
    <citation type="journal article" date="2015" name="Fish Shellfish Immunol.">
        <title>Early steps in the European eel (Anguilla anguilla)-Vibrio vulnificus interaction in the gills: Role of the RtxA13 toxin.</title>
        <authorList>
            <person name="Callol A."/>
            <person name="Pajuelo D."/>
            <person name="Ebbesson L."/>
            <person name="Teles M."/>
            <person name="MacKenzie S."/>
            <person name="Amaro C."/>
        </authorList>
    </citation>
    <scope>NUCLEOTIDE SEQUENCE</scope>
</reference>
<name>A0A0E9V1H2_ANGAN</name>
<organism evidence="1">
    <name type="scientific">Anguilla anguilla</name>
    <name type="common">European freshwater eel</name>
    <name type="synonym">Muraena anguilla</name>
    <dbReference type="NCBI Taxonomy" id="7936"/>
    <lineage>
        <taxon>Eukaryota</taxon>
        <taxon>Metazoa</taxon>
        <taxon>Chordata</taxon>
        <taxon>Craniata</taxon>
        <taxon>Vertebrata</taxon>
        <taxon>Euteleostomi</taxon>
        <taxon>Actinopterygii</taxon>
        <taxon>Neopterygii</taxon>
        <taxon>Teleostei</taxon>
        <taxon>Anguilliformes</taxon>
        <taxon>Anguillidae</taxon>
        <taxon>Anguilla</taxon>
    </lineage>
</organism>
<evidence type="ECO:0000313" key="1">
    <source>
        <dbReference type="EMBL" id="JAH71826.1"/>
    </source>
</evidence>
<sequence>MSRQINRNWQCITFVSPNTGNELGGISHQQKCI</sequence>